<gene>
    <name evidence="1" type="ORF">Sradi_6449100</name>
</gene>
<protein>
    <submittedName>
        <fullName evidence="1">Uncharacterized protein</fullName>
    </submittedName>
</protein>
<dbReference type="EMBL" id="JACGWJ010000030">
    <property type="protein sequence ID" value="KAL0301723.1"/>
    <property type="molecule type" value="Genomic_DNA"/>
</dbReference>
<comment type="caution">
    <text evidence="1">The sequence shown here is derived from an EMBL/GenBank/DDBJ whole genome shotgun (WGS) entry which is preliminary data.</text>
</comment>
<reference evidence="1" key="1">
    <citation type="submission" date="2020-06" db="EMBL/GenBank/DDBJ databases">
        <authorList>
            <person name="Li T."/>
            <person name="Hu X."/>
            <person name="Zhang T."/>
            <person name="Song X."/>
            <person name="Zhang H."/>
            <person name="Dai N."/>
            <person name="Sheng W."/>
            <person name="Hou X."/>
            <person name="Wei L."/>
        </authorList>
    </citation>
    <scope>NUCLEOTIDE SEQUENCE</scope>
    <source>
        <strain evidence="1">G02</strain>
        <tissue evidence="1">Leaf</tissue>
    </source>
</reference>
<organism evidence="1">
    <name type="scientific">Sesamum radiatum</name>
    <name type="common">Black benniseed</name>
    <dbReference type="NCBI Taxonomy" id="300843"/>
    <lineage>
        <taxon>Eukaryota</taxon>
        <taxon>Viridiplantae</taxon>
        <taxon>Streptophyta</taxon>
        <taxon>Embryophyta</taxon>
        <taxon>Tracheophyta</taxon>
        <taxon>Spermatophyta</taxon>
        <taxon>Magnoliopsida</taxon>
        <taxon>eudicotyledons</taxon>
        <taxon>Gunneridae</taxon>
        <taxon>Pentapetalae</taxon>
        <taxon>asterids</taxon>
        <taxon>lamiids</taxon>
        <taxon>Lamiales</taxon>
        <taxon>Pedaliaceae</taxon>
        <taxon>Sesamum</taxon>
    </lineage>
</organism>
<evidence type="ECO:0000313" key="1">
    <source>
        <dbReference type="EMBL" id="KAL0301723.1"/>
    </source>
</evidence>
<name>A0AAW2K5W9_SESRA</name>
<reference evidence="1" key="2">
    <citation type="journal article" date="2024" name="Plant">
        <title>Genomic evolution and insights into agronomic trait innovations of Sesamum species.</title>
        <authorList>
            <person name="Miao H."/>
            <person name="Wang L."/>
            <person name="Qu L."/>
            <person name="Liu H."/>
            <person name="Sun Y."/>
            <person name="Le M."/>
            <person name="Wang Q."/>
            <person name="Wei S."/>
            <person name="Zheng Y."/>
            <person name="Lin W."/>
            <person name="Duan Y."/>
            <person name="Cao H."/>
            <person name="Xiong S."/>
            <person name="Wang X."/>
            <person name="Wei L."/>
            <person name="Li C."/>
            <person name="Ma Q."/>
            <person name="Ju M."/>
            <person name="Zhao R."/>
            <person name="Li G."/>
            <person name="Mu C."/>
            <person name="Tian Q."/>
            <person name="Mei H."/>
            <person name="Zhang T."/>
            <person name="Gao T."/>
            <person name="Zhang H."/>
        </authorList>
    </citation>
    <scope>NUCLEOTIDE SEQUENCE</scope>
    <source>
        <strain evidence="1">G02</strain>
    </source>
</reference>
<sequence length="78" mass="8807">MFPGIHGDQRGIEANPTKIKAILDMGPPHQHQRSAMTDRENGRTQSIHLKIRRKGFAILQNTKKGQGFRMDRIVSTSV</sequence>
<accession>A0AAW2K5W9</accession>
<proteinExistence type="predicted"/>
<dbReference type="AlphaFoldDB" id="A0AAW2K5W9"/>